<organism evidence="2 3">
    <name type="scientific">Diaporthe helianthi</name>
    <dbReference type="NCBI Taxonomy" id="158607"/>
    <lineage>
        <taxon>Eukaryota</taxon>
        <taxon>Fungi</taxon>
        <taxon>Dikarya</taxon>
        <taxon>Ascomycota</taxon>
        <taxon>Pezizomycotina</taxon>
        <taxon>Sordariomycetes</taxon>
        <taxon>Sordariomycetidae</taxon>
        <taxon>Diaporthales</taxon>
        <taxon>Diaporthaceae</taxon>
        <taxon>Diaporthe</taxon>
    </lineage>
</organism>
<evidence type="ECO:0008006" key="4">
    <source>
        <dbReference type="Google" id="ProtNLM"/>
    </source>
</evidence>
<feature type="region of interest" description="Disordered" evidence="1">
    <location>
        <begin position="332"/>
        <end position="398"/>
    </location>
</feature>
<sequence length="490" mass="54514">MSSNQRDLQRRFSREPAPRHSESLPSFASLATATATATAHILPPLRSLTRRGSATPTPTGSSGRPPRQRLAERWLDRYRSSENRTANPSSFEDLEYDLEDANSQLRALLDYTNTAMMSSPLSPASHSHTPHPENAEDSRRVKRRKLDFDRTGSIFKGFRYGRFGQIEPGQLKMEIESCDGGMYADSNVNPPESILRRDASVYCTKRNRCNIVLKHQGATVFTLTELVIRAPSANYSSPIREGMVFVSMACDEVLNRTAQYQVQYVPRDDTNTPAERVPASATRHTYDGAPLTSSTIRSRQRRINLNTRLEEALEHKAAVFPVEPLPFPVTVATDCSDTEESPAPRPLRRQPPPPNRIGPLPFESDDSEDGENGFASWNDDLGFNDDDGTPPPLPAPVNRDAQDITLAEAAEASQLATQEAVRAVGGELLAPHAKFYIEKDKNRCTIKFDPPISGRYILLKMYHPTSNIDVQGVFAKGFAGPRYFPSTDLR</sequence>
<feature type="compositionally biased region" description="Low complexity" evidence="1">
    <location>
        <begin position="51"/>
        <end position="65"/>
    </location>
</feature>
<gene>
    <name evidence="2" type="ORF">DHEL01_v203390</name>
</gene>
<comment type="caution">
    <text evidence="2">The sequence shown here is derived from an EMBL/GenBank/DDBJ whole genome shotgun (WGS) entry which is preliminary data.</text>
</comment>
<dbReference type="STRING" id="158607.A0A2P5I6V4"/>
<keyword evidence="3" id="KW-1185">Reference proteome</keyword>
<accession>A0A2P5I6V4</accession>
<feature type="compositionally biased region" description="Pro residues" evidence="1">
    <location>
        <begin position="343"/>
        <end position="356"/>
    </location>
</feature>
<protein>
    <recommendedName>
        <fullName evidence="4">Regulator of chromosome condensation</fullName>
    </recommendedName>
</protein>
<proteinExistence type="predicted"/>
<feature type="region of interest" description="Disordered" evidence="1">
    <location>
        <begin position="116"/>
        <end position="143"/>
    </location>
</feature>
<reference evidence="2" key="1">
    <citation type="submission" date="2017-09" db="EMBL/GenBank/DDBJ databases">
        <title>Polyketide synthases of a Diaporthe helianthi virulent isolate.</title>
        <authorList>
            <person name="Baroncelli R."/>
        </authorList>
    </citation>
    <scope>NUCLEOTIDE SEQUENCE [LARGE SCALE GENOMIC DNA]</scope>
    <source>
        <strain evidence="2">7/96</strain>
    </source>
</reference>
<dbReference type="Proteomes" id="UP000094444">
    <property type="component" value="Unassembled WGS sequence"/>
</dbReference>
<evidence type="ECO:0000313" key="2">
    <source>
        <dbReference type="EMBL" id="POS78225.1"/>
    </source>
</evidence>
<feature type="compositionally biased region" description="Basic and acidic residues" evidence="1">
    <location>
        <begin position="130"/>
        <end position="139"/>
    </location>
</feature>
<feature type="compositionally biased region" description="Polar residues" evidence="1">
    <location>
        <begin position="116"/>
        <end position="127"/>
    </location>
</feature>
<dbReference type="EMBL" id="MAVT02000203">
    <property type="protein sequence ID" value="POS78225.1"/>
    <property type="molecule type" value="Genomic_DNA"/>
</dbReference>
<name>A0A2P5I6V4_DIAHE</name>
<evidence type="ECO:0000256" key="1">
    <source>
        <dbReference type="SAM" id="MobiDB-lite"/>
    </source>
</evidence>
<feature type="compositionally biased region" description="Basic and acidic residues" evidence="1">
    <location>
        <begin position="7"/>
        <end position="22"/>
    </location>
</feature>
<dbReference type="OrthoDB" id="2351940at2759"/>
<feature type="region of interest" description="Disordered" evidence="1">
    <location>
        <begin position="1"/>
        <end position="70"/>
    </location>
</feature>
<evidence type="ECO:0000313" key="3">
    <source>
        <dbReference type="Proteomes" id="UP000094444"/>
    </source>
</evidence>
<dbReference type="InParanoid" id="A0A2P5I6V4"/>
<dbReference type="AlphaFoldDB" id="A0A2P5I6V4"/>